<evidence type="ECO:0000256" key="2">
    <source>
        <dbReference type="ARBA" id="ARBA00012224"/>
    </source>
</evidence>
<name>A0A0B6THM4_9CORY</name>
<dbReference type="InterPro" id="IPR015424">
    <property type="entry name" value="PyrdxlP-dep_Trfase"/>
</dbReference>
<proteinExistence type="inferred from homology"/>
<dbReference type="Gene3D" id="3.90.1150.10">
    <property type="entry name" value="Aspartate Aminotransferase, domain 1"/>
    <property type="match status" value="1"/>
</dbReference>
<organism evidence="7 8">
    <name type="scientific">Corynebacterium marinum DSM 44953</name>
    <dbReference type="NCBI Taxonomy" id="1224162"/>
    <lineage>
        <taxon>Bacteria</taxon>
        <taxon>Bacillati</taxon>
        <taxon>Actinomycetota</taxon>
        <taxon>Actinomycetes</taxon>
        <taxon>Mycobacteriales</taxon>
        <taxon>Corynebacteriaceae</taxon>
        <taxon>Corynebacterium</taxon>
    </lineage>
</organism>
<comment type="cofactor">
    <cofactor evidence="1">
        <name>pyridoxal 5'-phosphate</name>
        <dbReference type="ChEBI" id="CHEBI:597326"/>
    </cofactor>
</comment>
<dbReference type="InterPro" id="IPR004839">
    <property type="entry name" value="Aminotransferase_I/II_large"/>
</dbReference>
<dbReference type="EMBL" id="CP007790">
    <property type="protein sequence ID" value="AJK69442.1"/>
    <property type="molecule type" value="Genomic_DNA"/>
</dbReference>
<dbReference type="SUPFAM" id="SSF53383">
    <property type="entry name" value="PLP-dependent transferases"/>
    <property type="match status" value="1"/>
</dbReference>
<accession>A0A0B6THM4</accession>
<evidence type="ECO:0000256" key="5">
    <source>
        <dbReference type="ARBA" id="ARBA00037974"/>
    </source>
</evidence>
<sequence length="382" mass="42119">MVAMQFPTLDQLKDRRTRKWTVYGDDVLPLWIAESDFFTCAPVKQAIMDAIERESFGYTPATSDLPEALADFYGERYGWRPDPQMVVAVPDVVRGLALAIEHMTRPDSAVVVPVPAYPPFLELPETVRRELVPVDAYGGIDLGDVEKAFAAGAGSILLCSPNNPLGYTLSREYLVELCDLAERYDARVLVDEIHAPLVFDGQHVVAAGVSDAAARVCITVTATSKAWNIAGLKCAQMFFTNPEDLDVWNRMTGVAKDGVSTLGIWAAIACYREGGDFLDRQVDYLRANRDWLVAELPERVPGLKVSNPEATYLMWLDFSGTAIGHLERPAIWLRENAKVAFNDGLHFGPGGLHHARLNFGTSREILEEACDRLEKAFTGVAG</sequence>
<evidence type="ECO:0000313" key="7">
    <source>
        <dbReference type="EMBL" id="AJK69442.1"/>
    </source>
</evidence>
<dbReference type="Pfam" id="PF00155">
    <property type="entry name" value="Aminotran_1_2"/>
    <property type="match status" value="1"/>
</dbReference>
<keyword evidence="4" id="KW-0456">Lyase</keyword>
<dbReference type="HOGENOM" id="CLU_017584_15_2_11"/>
<dbReference type="AlphaFoldDB" id="A0A0B6THM4"/>
<keyword evidence="7" id="KW-0032">Aminotransferase</keyword>
<dbReference type="InterPro" id="IPR051798">
    <property type="entry name" value="Class-II_PLP-Dep_Aminotrans"/>
</dbReference>
<evidence type="ECO:0000313" key="8">
    <source>
        <dbReference type="Proteomes" id="UP000031928"/>
    </source>
</evidence>
<dbReference type="InterPro" id="IPR015421">
    <property type="entry name" value="PyrdxlP-dep_Trfase_major"/>
</dbReference>
<protein>
    <recommendedName>
        <fullName evidence="2">cysteine-S-conjugate beta-lyase</fullName>
        <ecNumber evidence="2">4.4.1.13</ecNumber>
    </recommendedName>
</protein>
<evidence type="ECO:0000256" key="3">
    <source>
        <dbReference type="ARBA" id="ARBA00022898"/>
    </source>
</evidence>
<dbReference type="GO" id="GO:0016787">
    <property type="term" value="F:hydrolase activity"/>
    <property type="evidence" value="ECO:0007669"/>
    <property type="project" value="UniProtKB-KW"/>
</dbReference>
<evidence type="ECO:0000259" key="6">
    <source>
        <dbReference type="Pfam" id="PF00155"/>
    </source>
</evidence>
<dbReference type="GO" id="GO:0030170">
    <property type="term" value="F:pyridoxal phosphate binding"/>
    <property type="evidence" value="ECO:0007669"/>
    <property type="project" value="InterPro"/>
</dbReference>
<dbReference type="PANTHER" id="PTHR43525:SF2">
    <property type="entry name" value="CYSTATHIONINE BETA-LYASE-RELATED"/>
    <property type="match status" value="1"/>
</dbReference>
<dbReference type="PANTHER" id="PTHR43525">
    <property type="entry name" value="PROTEIN MALY"/>
    <property type="match status" value="1"/>
</dbReference>
<evidence type="ECO:0000256" key="4">
    <source>
        <dbReference type="ARBA" id="ARBA00023239"/>
    </source>
</evidence>
<gene>
    <name evidence="7" type="primary">aecD</name>
    <name evidence="7" type="ORF">B840_09245</name>
</gene>
<dbReference type="GO" id="GO:0008483">
    <property type="term" value="F:transaminase activity"/>
    <property type="evidence" value="ECO:0007669"/>
    <property type="project" value="UniProtKB-KW"/>
</dbReference>
<evidence type="ECO:0000256" key="1">
    <source>
        <dbReference type="ARBA" id="ARBA00001933"/>
    </source>
</evidence>
<dbReference type="InterPro" id="IPR015422">
    <property type="entry name" value="PyrdxlP-dep_Trfase_small"/>
</dbReference>
<dbReference type="STRING" id="1224162.B840_09245"/>
<reference evidence="7 8" key="1">
    <citation type="submission" date="2014-05" db="EMBL/GenBank/DDBJ databases">
        <title>Complete genome sequence of Corynebacterium marinum DSM 44953.</title>
        <authorList>
            <person name="Schaffert L."/>
            <person name="Albersmeier A."/>
            <person name="Kalinowski J."/>
            <person name="Ruckert C."/>
        </authorList>
    </citation>
    <scope>NUCLEOTIDE SEQUENCE [LARGE SCALE GENOMIC DNA]</scope>
    <source>
        <strain evidence="7 8">DSM 44953</strain>
    </source>
</reference>
<dbReference type="Proteomes" id="UP000031928">
    <property type="component" value="Chromosome"/>
</dbReference>
<dbReference type="KEGG" id="cmq:B840_09245"/>
<dbReference type="Gene3D" id="3.40.640.10">
    <property type="entry name" value="Type I PLP-dependent aspartate aminotransferase-like (Major domain)"/>
    <property type="match status" value="1"/>
</dbReference>
<keyword evidence="7" id="KW-0378">Hydrolase</keyword>
<comment type="similarity">
    <text evidence="5">Belongs to the class-II pyridoxal-phosphate-dependent aminotransferase family. MalY/PatB cystathionine beta-lyase subfamily.</text>
</comment>
<feature type="domain" description="Aminotransferase class I/classII large" evidence="6">
    <location>
        <begin position="27"/>
        <end position="373"/>
    </location>
</feature>
<keyword evidence="8" id="KW-1185">Reference proteome</keyword>
<dbReference type="CDD" id="cd00609">
    <property type="entry name" value="AAT_like"/>
    <property type="match status" value="1"/>
</dbReference>
<keyword evidence="3" id="KW-0663">Pyridoxal phosphate</keyword>
<dbReference type="GO" id="GO:0047804">
    <property type="term" value="F:cysteine-S-conjugate beta-lyase activity"/>
    <property type="evidence" value="ECO:0007669"/>
    <property type="project" value="UniProtKB-EC"/>
</dbReference>
<keyword evidence="7" id="KW-0808">Transferase</keyword>
<dbReference type="EC" id="4.4.1.13" evidence="2"/>